<evidence type="ECO:0000313" key="2">
    <source>
        <dbReference type="EMBL" id="BAJ74570.1"/>
    </source>
</evidence>
<sequence length="383" mass="40450">MNELRHTTRFPSAAAEVVGALGFAPGRYGVAPRRLPDWTRRQIPDPGFDFVVGMTSGVRVAVTTGASAIELELAVIGIAPGGLALVELVVDGERLDAVSIPADEQTLLAADGSSTQERPPARVSFRLPRADRPTSSVELWLPHTTAVELVALRADAPFEPPRDTRRVWLHHGSSISQCGEASGPTRTWPAIAAARGGVSLRSLGFSGNAVGDPFVARTIRDHPAEAISIEIGINVVNGDLMRRRAFAPVLHGVLDTIREGHPATPLVVLGPIPCPSLESMPGPTVIDPATGQAASAGNVRELDRGAMSLGTVREVLHEVLSSRSDDPLLFGLDGRELLPEAEVGDLDDGLHPNAAAYERMGRRFADYAFAPGGPFSPSAAPRS</sequence>
<dbReference type="eggNOG" id="COG2755">
    <property type="taxonomic scope" value="Bacteria"/>
</dbReference>
<dbReference type="Gene3D" id="2.60.120.260">
    <property type="entry name" value="Galactose-binding domain-like"/>
    <property type="match status" value="1"/>
</dbReference>
<gene>
    <name evidence="2" type="ordered locus">MTES_1606</name>
</gene>
<reference evidence="2 3" key="1">
    <citation type="journal article" date="2011" name="J. Bacteriol.">
        <title>Genome sequence of Microbacterium testaceum StLB037, an N-acylhomoserine lactone-degrading bacterium isolated from potato leaves.</title>
        <authorList>
            <person name="Morohoshi T."/>
            <person name="Wang W.-Z."/>
            <person name="Someya N."/>
            <person name="Ikeda T."/>
        </authorList>
    </citation>
    <scope>NUCLEOTIDE SEQUENCE [LARGE SCALE GENOMIC DNA]</scope>
    <source>
        <strain evidence="2 3">StLB037</strain>
    </source>
</reference>
<dbReference type="SUPFAM" id="SSF52266">
    <property type="entry name" value="SGNH hydrolase"/>
    <property type="match status" value="1"/>
</dbReference>
<dbReference type="KEGG" id="mts:MTES_1606"/>
<dbReference type="RefSeq" id="WP_013584695.1">
    <property type="nucleotide sequence ID" value="NC_015125.1"/>
</dbReference>
<dbReference type="AlphaFoldDB" id="E8N9V1"/>
<dbReference type="Pfam" id="PF13472">
    <property type="entry name" value="Lipase_GDSL_2"/>
    <property type="match status" value="1"/>
</dbReference>
<dbReference type="HOGENOM" id="CLU_059193_0_0_11"/>
<dbReference type="STRING" id="979556.MTES_1606"/>
<name>E8N9V1_MICTS</name>
<dbReference type="EMBL" id="AP012052">
    <property type="protein sequence ID" value="BAJ74570.1"/>
    <property type="molecule type" value="Genomic_DNA"/>
</dbReference>
<dbReference type="InterPro" id="IPR036514">
    <property type="entry name" value="SGNH_hydro_sf"/>
</dbReference>
<dbReference type="InterPro" id="IPR013830">
    <property type="entry name" value="SGNH_hydro"/>
</dbReference>
<proteinExistence type="predicted"/>
<evidence type="ECO:0000259" key="1">
    <source>
        <dbReference type="Pfam" id="PF13472"/>
    </source>
</evidence>
<feature type="domain" description="SGNH hydrolase-type esterase" evidence="1">
    <location>
        <begin position="172"/>
        <end position="359"/>
    </location>
</feature>
<accession>E8N9V1</accession>
<organism evidence="2 3">
    <name type="scientific">Microbacterium testaceum (strain StLB037)</name>
    <dbReference type="NCBI Taxonomy" id="979556"/>
    <lineage>
        <taxon>Bacteria</taxon>
        <taxon>Bacillati</taxon>
        <taxon>Actinomycetota</taxon>
        <taxon>Actinomycetes</taxon>
        <taxon>Micrococcales</taxon>
        <taxon>Microbacteriaceae</taxon>
        <taxon>Microbacterium</taxon>
    </lineage>
</organism>
<protein>
    <recommendedName>
        <fullName evidence="1">SGNH hydrolase-type esterase domain-containing protein</fullName>
    </recommendedName>
</protein>
<reference key="2">
    <citation type="submission" date="2011-02" db="EMBL/GenBank/DDBJ databases">
        <title>Genome sequence of Microbacterium testaceum StLB037.</title>
        <authorList>
            <person name="Morohoshi T."/>
            <person name="Wang W.Z."/>
            <person name="Someya N."/>
            <person name="Ikeda T."/>
        </authorList>
    </citation>
    <scope>NUCLEOTIDE SEQUENCE</scope>
    <source>
        <strain>StLB037</strain>
    </source>
</reference>
<evidence type="ECO:0000313" key="3">
    <source>
        <dbReference type="Proteomes" id="UP000008975"/>
    </source>
</evidence>
<dbReference type="Proteomes" id="UP000008975">
    <property type="component" value="Chromosome"/>
</dbReference>
<dbReference type="Gene3D" id="3.40.50.1110">
    <property type="entry name" value="SGNH hydrolase"/>
    <property type="match status" value="1"/>
</dbReference>